<evidence type="ECO:0000313" key="2">
    <source>
        <dbReference type="EMBL" id="CAF4091177.1"/>
    </source>
</evidence>
<proteinExistence type="predicted"/>
<evidence type="ECO:0000313" key="1">
    <source>
        <dbReference type="EMBL" id="CAF1287888.1"/>
    </source>
</evidence>
<dbReference type="EMBL" id="CAJOBC010031186">
    <property type="protein sequence ID" value="CAF4091177.1"/>
    <property type="molecule type" value="Genomic_DNA"/>
</dbReference>
<protein>
    <submittedName>
        <fullName evidence="1">Uncharacterized protein</fullName>
    </submittedName>
</protein>
<dbReference type="AlphaFoldDB" id="A0A815CPD9"/>
<keyword evidence="3" id="KW-1185">Reference proteome</keyword>
<dbReference type="PANTHER" id="PTHR38696:SF1">
    <property type="entry name" value="MEDIATOR OF RNA POLYMERASE II TRANSCRIPTION SUBUNIT 13"/>
    <property type="match status" value="1"/>
</dbReference>
<accession>A0A815CPD9</accession>
<dbReference type="Proteomes" id="UP000663829">
    <property type="component" value="Unassembled WGS sequence"/>
</dbReference>
<sequence length="247" mass="28065">MSKLHAAVSLNESDKLRLIGFPPDYYPVVQQTVRNAIQQSWSRGIQREQVYSESYGFKLNGNPWHGQGNEAIPSRLLLCSLIQHLSHIGWRLLTSTDIQGKVYDKDTLLFVYDPSEIAEKHQFFTVSFNESDKLRFINCPIPIDALQQTIVAGWPSGIQDEHWKLDGICYQFKLRGNPWFANGDEAVFSRLLLVKLLDLISQYGYELHASVDISIGAGGQHASRDKDTWVMKSARRTAAIKPVDFLQ</sequence>
<gene>
    <name evidence="1" type="ORF">GPM918_LOCUS27884</name>
    <name evidence="2" type="ORF">SRO942_LOCUS28297</name>
</gene>
<name>A0A815CPD9_9BILA</name>
<dbReference type="Proteomes" id="UP000681722">
    <property type="component" value="Unassembled WGS sequence"/>
</dbReference>
<dbReference type="OrthoDB" id="57679at2759"/>
<dbReference type="PANTHER" id="PTHR38696">
    <property type="entry name" value="MEDIATOR OF RNA POLYMERASE II TRANSCRIPTION SUBUNIT 13"/>
    <property type="match status" value="1"/>
</dbReference>
<organism evidence="1 3">
    <name type="scientific">Didymodactylos carnosus</name>
    <dbReference type="NCBI Taxonomy" id="1234261"/>
    <lineage>
        <taxon>Eukaryota</taxon>
        <taxon>Metazoa</taxon>
        <taxon>Spiralia</taxon>
        <taxon>Gnathifera</taxon>
        <taxon>Rotifera</taxon>
        <taxon>Eurotatoria</taxon>
        <taxon>Bdelloidea</taxon>
        <taxon>Philodinida</taxon>
        <taxon>Philodinidae</taxon>
        <taxon>Didymodactylos</taxon>
    </lineage>
</organism>
<reference evidence="1" key="1">
    <citation type="submission" date="2021-02" db="EMBL/GenBank/DDBJ databases">
        <authorList>
            <person name="Nowell W R."/>
        </authorList>
    </citation>
    <scope>NUCLEOTIDE SEQUENCE</scope>
</reference>
<evidence type="ECO:0000313" key="3">
    <source>
        <dbReference type="Proteomes" id="UP000663829"/>
    </source>
</evidence>
<comment type="caution">
    <text evidence="1">The sequence shown here is derived from an EMBL/GenBank/DDBJ whole genome shotgun (WGS) entry which is preliminary data.</text>
</comment>
<dbReference type="EMBL" id="CAJNOQ010011915">
    <property type="protein sequence ID" value="CAF1287888.1"/>
    <property type="molecule type" value="Genomic_DNA"/>
</dbReference>